<dbReference type="GO" id="GO:0006351">
    <property type="term" value="P:DNA-templated transcription"/>
    <property type="evidence" value="ECO:0007669"/>
    <property type="project" value="InterPro"/>
</dbReference>
<gene>
    <name evidence="13" type="ORF">BIW11_12050</name>
</gene>
<organism evidence="13 14">
    <name type="scientific">Tropilaelaps mercedesae</name>
    <dbReference type="NCBI Taxonomy" id="418985"/>
    <lineage>
        <taxon>Eukaryota</taxon>
        <taxon>Metazoa</taxon>
        <taxon>Ecdysozoa</taxon>
        <taxon>Arthropoda</taxon>
        <taxon>Chelicerata</taxon>
        <taxon>Arachnida</taxon>
        <taxon>Acari</taxon>
        <taxon>Parasitiformes</taxon>
        <taxon>Mesostigmata</taxon>
        <taxon>Gamasina</taxon>
        <taxon>Dermanyssoidea</taxon>
        <taxon>Laelapidae</taxon>
        <taxon>Tropilaelaps</taxon>
    </lineage>
</organism>
<evidence type="ECO:0000259" key="11">
    <source>
        <dbReference type="PROSITE" id="PS50865"/>
    </source>
</evidence>
<evidence type="ECO:0000256" key="9">
    <source>
        <dbReference type="PROSITE-ProRule" id="PRU00134"/>
    </source>
</evidence>
<sequence length="558" mass="60403">AAKGLAPSEYSHHLNHHSQRGPAEPLKAAQRPPTAAEGNTTTTTTTKTSESDGEQREGLLPLPLALEDPTSATTAAEGRRSNVQAGTTGSSSPPPTSPRTSPPRNKTPPRNAPIKERPRACTSPTTVHATSTTSSGVLPGVPQVVPLRPESADGTSSGTAAGGPPACSLSRSALGVRQLAKVKRFLVTLQQFGNDISPDVGDAVHHLIFALVCGNVTVAEFQARVQEATSYPLRPFVVPFLRANLPLMQAELMALARTNKQSPQQYLRTNEAFILDPLCQAGEPFEIFHPEAKENNNTTTGMKRPRCDLRSKDDSLSSKRVRVPTAYSSAYLGAGTLRPFDGNDRHEVLTREPPFQNFASQLDLRCDAAMEDVLRNIYNMLNCIVGMVEKTKRAVCALQRGQTLVPTTQLTALGDIPLWSGEVTAEKKRSREFADPYGRGSMTMSFNNPAGDLENRVSEVRKRAEEAVAEVKRHAVLELQRALAAAESRTSELLAAERAKVDCIQLLSDTTPSTENCFNCGRRASETCSGCSWARYCGAFCQHKDWEQHHRVCGTAAA</sequence>
<evidence type="ECO:0000256" key="3">
    <source>
        <dbReference type="ARBA" id="ARBA00022723"/>
    </source>
</evidence>
<dbReference type="PANTHER" id="PTHR10379">
    <property type="entry name" value="MTG8 ETO EIGHT TWENTY ONE PROTEIN"/>
    <property type="match status" value="1"/>
</dbReference>
<evidence type="ECO:0000313" key="13">
    <source>
        <dbReference type="EMBL" id="OQR69790.1"/>
    </source>
</evidence>
<dbReference type="Pfam" id="PF07531">
    <property type="entry name" value="TAFH"/>
    <property type="match status" value="1"/>
</dbReference>
<dbReference type="GO" id="GO:0008270">
    <property type="term" value="F:zinc ion binding"/>
    <property type="evidence" value="ECO:0007669"/>
    <property type="project" value="UniProtKB-KW"/>
</dbReference>
<keyword evidence="4 9" id="KW-0863">Zinc-finger</keyword>
<evidence type="ECO:0000256" key="8">
    <source>
        <dbReference type="ARBA" id="ARBA00023242"/>
    </source>
</evidence>
<feature type="compositionally biased region" description="Low complexity" evidence="10">
    <location>
        <begin position="122"/>
        <end position="166"/>
    </location>
</feature>
<dbReference type="PROSITE" id="PS50865">
    <property type="entry name" value="ZF_MYND_2"/>
    <property type="match status" value="1"/>
</dbReference>
<dbReference type="Gene3D" id="1.20.120.1110">
    <property type="entry name" value="TAFH/NHR1 domain"/>
    <property type="match status" value="1"/>
</dbReference>
<dbReference type="InterPro" id="IPR037249">
    <property type="entry name" value="TAFH/NHR1_dom_sf"/>
</dbReference>
<dbReference type="SUPFAM" id="SSF158553">
    <property type="entry name" value="TAFH domain-like"/>
    <property type="match status" value="1"/>
</dbReference>
<dbReference type="InterPro" id="IPR013289">
    <property type="entry name" value="CBFA2T1/2/3"/>
</dbReference>
<feature type="region of interest" description="Disordered" evidence="10">
    <location>
        <begin position="293"/>
        <end position="314"/>
    </location>
</feature>
<dbReference type="InterPro" id="IPR003894">
    <property type="entry name" value="TAFH_NHR1"/>
</dbReference>
<dbReference type="STRING" id="418985.A0A1V9X8C9"/>
<evidence type="ECO:0000313" key="14">
    <source>
        <dbReference type="Proteomes" id="UP000192247"/>
    </source>
</evidence>
<dbReference type="Gene3D" id="6.10.140.2220">
    <property type="match status" value="1"/>
</dbReference>
<dbReference type="FunCoup" id="A0A1V9X8C9">
    <property type="interactions" value="239"/>
</dbReference>
<dbReference type="PROSITE" id="PS01360">
    <property type="entry name" value="ZF_MYND_1"/>
    <property type="match status" value="1"/>
</dbReference>
<dbReference type="FunFam" id="1.20.120.1110:FF:000001">
    <property type="entry name" value="RUNX1 translocation partner 1"/>
    <property type="match status" value="1"/>
</dbReference>
<dbReference type="AlphaFoldDB" id="A0A1V9X8C9"/>
<dbReference type="PANTHER" id="PTHR10379:SF14">
    <property type="entry name" value="NERVY, ISOFORM D"/>
    <property type="match status" value="1"/>
</dbReference>
<name>A0A1V9X8C9_9ACAR</name>
<feature type="compositionally biased region" description="Basic and acidic residues" evidence="10">
    <location>
        <begin position="305"/>
        <end position="314"/>
    </location>
</feature>
<comment type="caution">
    <text evidence="13">The sequence shown here is derived from an EMBL/GenBank/DDBJ whole genome shotgun (WGS) entry which is preliminary data.</text>
</comment>
<comment type="subcellular location">
    <subcellularLocation>
        <location evidence="1">Nucleus</location>
    </subcellularLocation>
</comment>
<dbReference type="OrthoDB" id="2951111at2759"/>
<evidence type="ECO:0000256" key="6">
    <source>
        <dbReference type="ARBA" id="ARBA00023015"/>
    </source>
</evidence>
<keyword evidence="3" id="KW-0479">Metal-binding</keyword>
<dbReference type="Gene3D" id="6.10.250.230">
    <property type="match status" value="1"/>
</dbReference>
<keyword evidence="8" id="KW-0539">Nucleus</keyword>
<dbReference type="EMBL" id="MNPL01019864">
    <property type="protein sequence ID" value="OQR69790.1"/>
    <property type="molecule type" value="Genomic_DNA"/>
</dbReference>
<dbReference type="Pfam" id="PF01753">
    <property type="entry name" value="zf-MYND"/>
    <property type="match status" value="1"/>
</dbReference>
<evidence type="ECO:0000256" key="7">
    <source>
        <dbReference type="ARBA" id="ARBA00023163"/>
    </source>
</evidence>
<evidence type="ECO:0000256" key="4">
    <source>
        <dbReference type="ARBA" id="ARBA00022771"/>
    </source>
</evidence>
<dbReference type="InterPro" id="IPR002893">
    <property type="entry name" value="Znf_MYND"/>
</dbReference>
<keyword evidence="6" id="KW-0805">Transcription regulation</keyword>
<dbReference type="Pfam" id="PF08788">
    <property type="entry name" value="NHR2"/>
    <property type="match status" value="1"/>
</dbReference>
<dbReference type="GO" id="GO:0005634">
    <property type="term" value="C:nucleus"/>
    <property type="evidence" value="ECO:0007669"/>
    <property type="project" value="UniProtKB-SubCell"/>
</dbReference>
<dbReference type="SMART" id="SM00549">
    <property type="entry name" value="TAFH"/>
    <property type="match status" value="1"/>
</dbReference>
<reference evidence="13 14" key="1">
    <citation type="journal article" date="2017" name="Gigascience">
        <title>Draft genome of the honey bee ectoparasitic mite, Tropilaelaps mercedesae, is shaped by the parasitic life history.</title>
        <authorList>
            <person name="Dong X."/>
            <person name="Armstrong S.D."/>
            <person name="Xia D."/>
            <person name="Makepeace B.L."/>
            <person name="Darby A.C."/>
            <person name="Kadowaki T."/>
        </authorList>
    </citation>
    <scope>NUCLEOTIDE SEQUENCE [LARGE SCALE GENOMIC DNA]</scope>
    <source>
        <strain evidence="13">Wuxi-XJTLU</strain>
    </source>
</reference>
<dbReference type="GO" id="GO:0003714">
    <property type="term" value="F:transcription corepressor activity"/>
    <property type="evidence" value="ECO:0007669"/>
    <property type="project" value="InterPro"/>
</dbReference>
<feature type="compositionally biased region" description="Pro residues" evidence="10">
    <location>
        <begin position="92"/>
        <end position="101"/>
    </location>
</feature>
<dbReference type="PROSITE" id="PS51119">
    <property type="entry name" value="TAFH"/>
    <property type="match status" value="1"/>
</dbReference>
<dbReference type="InterPro" id="IPR014896">
    <property type="entry name" value="NHR2"/>
</dbReference>
<feature type="non-terminal residue" evidence="13">
    <location>
        <position position="558"/>
    </location>
</feature>
<proteinExistence type="predicted"/>
<evidence type="ECO:0000259" key="12">
    <source>
        <dbReference type="PROSITE" id="PS51119"/>
    </source>
</evidence>
<feature type="region of interest" description="Disordered" evidence="10">
    <location>
        <begin position="1"/>
        <end position="166"/>
    </location>
</feature>
<dbReference type="InParanoid" id="A0A1V9X8C9"/>
<evidence type="ECO:0000256" key="5">
    <source>
        <dbReference type="ARBA" id="ARBA00022833"/>
    </source>
</evidence>
<keyword evidence="5" id="KW-0862">Zinc</keyword>
<dbReference type="Proteomes" id="UP000192247">
    <property type="component" value="Unassembled WGS sequence"/>
</dbReference>
<evidence type="ECO:0000256" key="1">
    <source>
        <dbReference type="ARBA" id="ARBA00004123"/>
    </source>
</evidence>
<feature type="domain" description="MYND-type" evidence="11">
    <location>
        <begin position="517"/>
        <end position="553"/>
    </location>
</feature>
<dbReference type="PRINTS" id="PR01875">
    <property type="entry name" value="ETOFAMILY"/>
</dbReference>
<protein>
    <submittedName>
        <fullName evidence="13">Protein CBFA2T3-like</fullName>
    </submittedName>
</protein>
<feature type="domain" description="TAFH" evidence="12">
    <location>
        <begin position="176"/>
        <end position="271"/>
    </location>
</feature>
<keyword evidence="14" id="KW-1185">Reference proteome</keyword>
<keyword evidence="7" id="KW-0804">Transcription</keyword>
<evidence type="ECO:0000256" key="2">
    <source>
        <dbReference type="ARBA" id="ARBA00022491"/>
    </source>
</evidence>
<accession>A0A1V9X8C9</accession>
<feature type="non-terminal residue" evidence="13">
    <location>
        <position position="1"/>
    </location>
</feature>
<evidence type="ECO:0000256" key="10">
    <source>
        <dbReference type="SAM" id="MobiDB-lite"/>
    </source>
</evidence>
<dbReference type="SUPFAM" id="SSF144232">
    <property type="entry name" value="HIT/MYND zinc finger-like"/>
    <property type="match status" value="1"/>
</dbReference>
<keyword evidence="2" id="KW-0678">Repressor</keyword>